<evidence type="ECO:0000313" key="2">
    <source>
        <dbReference type="Proteomes" id="UP000062833"/>
    </source>
</evidence>
<proteinExistence type="predicted"/>
<name>A0A0M4RNU8_9MICC</name>
<keyword evidence="2" id="KW-1185">Reference proteome</keyword>
<dbReference type="AlphaFoldDB" id="A0A0M4RNU8"/>
<sequence length="61" mass="6642">MLHKHRVGQHLGFAFREHKPGVLEVHDGLAKRRVPTKLFRTLALEDVDAGDAGSIGGEGGR</sequence>
<protein>
    <submittedName>
        <fullName evidence="1">Uncharacterized protein</fullName>
    </submittedName>
</protein>
<accession>A0A0M4RNU8</accession>
<gene>
    <name evidence="1" type="ORF">AOC05_06240</name>
</gene>
<dbReference type="EMBL" id="CP012677">
    <property type="protein sequence ID" value="ALE92026.1"/>
    <property type="molecule type" value="Genomic_DNA"/>
</dbReference>
<dbReference type="Proteomes" id="UP000062833">
    <property type="component" value="Chromosome"/>
</dbReference>
<dbReference type="RefSeq" id="WP_062006492.1">
    <property type="nucleotide sequence ID" value="NZ_CP012677.1"/>
</dbReference>
<reference evidence="2" key="1">
    <citation type="submission" date="2015-09" db="EMBL/GenBank/DDBJ databases">
        <title>Complete genome of Arthrobacter alpinus strain R3.8.</title>
        <authorList>
            <person name="See-Too W.S."/>
            <person name="Chan K.G."/>
        </authorList>
    </citation>
    <scope>NUCLEOTIDE SEQUENCE [LARGE SCALE GENOMIC DNA]</scope>
    <source>
        <strain evidence="2">R3.8</strain>
    </source>
</reference>
<dbReference type="PATRIC" id="fig|656366.3.peg.1334"/>
<dbReference type="KEGG" id="aaq:AOC05_06240"/>
<organism evidence="1 2">
    <name type="scientific">Arthrobacter alpinus</name>
    <dbReference type="NCBI Taxonomy" id="656366"/>
    <lineage>
        <taxon>Bacteria</taxon>
        <taxon>Bacillati</taxon>
        <taxon>Actinomycetota</taxon>
        <taxon>Actinomycetes</taxon>
        <taxon>Micrococcales</taxon>
        <taxon>Micrococcaceae</taxon>
        <taxon>Arthrobacter</taxon>
    </lineage>
</organism>
<evidence type="ECO:0000313" key="1">
    <source>
        <dbReference type="EMBL" id="ALE92026.1"/>
    </source>
</evidence>